<dbReference type="EMBL" id="CP037422">
    <property type="protein sequence ID" value="QDU08736.1"/>
    <property type="molecule type" value="Genomic_DNA"/>
</dbReference>
<evidence type="ECO:0008006" key="4">
    <source>
        <dbReference type="Google" id="ProtNLM"/>
    </source>
</evidence>
<reference evidence="2 3" key="1">
    <citation type="submission" date="2019-03" db="EMBL/GenBank/DDBJ databases">
        <title>Deep-cultivation of Planctomycetes and their phenomic and genomic characterization uncovers novel biology.</title>
        <authorList>
            <person name="Wiegand S."/>
            <person name="Jogler M."/>
            <person name="Boedeker C."/>
            <person name="Pinto D."/>
            <person name="Vollmers J."/>
            <person name="Rivas-Marin E."/>
            <person name="Kohn T."/>
            <person name="Peeters S.H."/>
            <person name="Heuer A."/>
            <person name="Rast P."/>
            <person name="Oberbeckmann S."/>
            <person name="Bunk B."/>
            <person name="Jeske O."/>
            <person name="Meyerdierks A."/>
            <person name="Storesund J.E."/>
            <person name="Kallscheuer N."/>
            <person name="Luecker S."/>
            <person name="Lage O.M."/>
            <person name="Pohl T."/>
            <person name="Merkel B.J."/>
            <person name="Hornburger P."/>
            <person name="Mueller R.-W."/>
            <person name="Bruemmer F."/>
            <person name="Labrenz M."/>
            <person name="Spormann A.M."/>
            <person name="Op den Camp H."/>
            <person name="Overmann J."/>
            <person name="Amann R."/>
            <person name="Jetten M.S.M."/>
            <person name="Mascher T."/>
            <person name="Medema M.H."/>
            <person name="Devos D.P."/>
            <person name="Kaster A.-K."/>
            <person name="Ovreas L."/>
            <person name="Rohde M."/>
            <person name="Galperin M.Y."/>
            <person name="Jogler C."/>
        </authorList>
    </citation>
    <scope>NUCLEOTIDE SEQUENCE [LARGE SCALE GENOMIC DNA]</scope>
    <source>
        <strain evidence="2 3">V202</strain>
    </source>
</reference>
<accession>A0A517WU06</accession>
<feature type="signal peptide" evidence="1">
    <location>
        <begin position="1"/>
        <end position="28"/>
    </location>
</feature>
<feature type="chain" id="PRO_5022191802" description="Secreted protein" evidence="1">
    <location>
        <begin position="29"/>
        <end position="144"/>
    </location>
</feature>
<keyword evidence="1" id="KW-0732">Signal</keyword>
<organism evidence="2 3">
    <name type="scientific">Gimesia aquarii</name>
    <dbReference type="NCBI Taxonomy" id="2527964"/>
    <lineage>
        <taxon>Bacteria</taxon>
        <taxon>Pseudomonadati</taxon>
        <taxon>Planctomycetota</taxon>
        <taxon>Planctomycetia</taxon>
        <taxon>Planctomycetales</taxon>
        <taxon>Planctomycetaceae</taxon>
        <taxon>Gimesia</taxon>
    </lineage>
</organism>
<sequence length="144" mass="15050" precursor="true">MLKTKNFFVSFTCAIVIMALTTSFVSSAPICNNKEVKAAAGDCGSPTGCPAWSGPGSCTGFMQVSQPRKAYCGAGSSSTYCVQNGATYTCTKQYRCIFAPIPNPNHDPNDPDSPHTLDACGQGAYHSVASTSKVATTQTCEEPS</sequence>
<evidence type="ECO:0000313" key="2">
    <source>
        <dbReference type="EMBL" id="QDU08736.1"/>
    </source>
</evidence>
<dbReference type="RefSeq" id="WP_145173898.1">
    <property type="nucleotide sequence ID" value="NZ_CP037422.1"/>
</dbReference>
<gene>
    <name evidence="2" type="ORF">V202x_21060</name>
</gene>
<name>A0A517WU06_9PLAN</name>
<keyword evidence="3" id="KW-1185">Reference proteome</keyword>
<dbReference type="Proteomes" id="UP000318384">
    <property type="component" value="Chromosome"/>
</dbReference>
<dbReference type="AlphaFoldDB" id="A0A517WU06"/>
<protein>
    <recommendedName>
        <fullName evidence="4">Secreted protein</fullName>
    </recommendedName>
</protein>
<evidence type="ECO:0000256" key="1">
    <source>
        <dbReference type="SAM" id="SignalP"/>
    </source>
</evidence>
<evidence type="ECO:0000313" key="3">
    <source>
        <dbReference type="Proteomes" id="UP000318384"/>
    </source>
</evidence>
<proteinExistence type="predicted"/>